<keyword evidence="1" id="KW-1133">Transmembrane helix</keyword>
<evidence type="ECO:0000313" key="2">
    <source>
        <dbReference type="EMBL" id="SBT85154.1"/>
    </source>
</evidence>
<evidence type="ECO:0000313" key="3">
    <source>
        <dbReference type="Proteomes" id="UP000242942"/>
    </source>
</evidence>
<accession>A0A1D3JGP3</accession>
<dbReference type="EMBL" id="FLRI01000636">
    <property type="protein sequence ID" value="SBT85154.1"/>
    <property type="molecule type" value="Genomic_DNA"/>
</dbReference>
<dbReference type="Proteomes" id="UP000242942">
    <property type="component" value="Unassembled WGS sequence"/>
</dbReference>
<proteinExistence type="predicted"/>
<reference evidence="2 3" key="1">
    <citation type="submission" date="2016-06" db="EMBL/GenBank/DDBJ databases">
        <authorList>
            <consortium name="Pathogen Informatics"/>
        </authorList>
    </citation>
    <scope>NUCLEOTIDE SEQUENCE [LARGE SCALE GENOMIC DNA]</scope>
    <source>
        <strain evidence="2">PocGH01</strain>
    </source>
</reference>
<feature type="transmembrane region" description="Helical" evidence="1">
    <location>
        <begin position="281"/>
        <end position="299"/>
    </location>
</feature>
<gene>
    <name evidence="2" type="primary">PocGH01_00071400</name>
    <name evidence="2" type="ORF">POCGH01_00071400</name>
</gene>
<dbReference type="VEuPathDB" id="PlasmoDB:POWCR01_000120200"/>
<keyword evidence="1" id="KW-0472">Membrane</keyword>
<dbReference type="VEuPathDB" id="PlasmoDB:PocGH01_00071400"/>
<keyword evidence="1" id="KW-0812">Transmembrane</keyword>
<dbReference type="InterPro" id="IPR008780">
    <property type="entry name" value="Plasmodium_Vir"/>
</dbReference>
<sequence>MLSIMLKDTNNCELPSVKYYHELDIVKETTTYKNICDSDEIVLSGDNPFSKYPELKDFCYKLASNLESLEKKNEPDDLKKRCTHLQLWLQNMVINTVENRFIITCILLLNKVWMTIMENIHINNKNICNITHSHISVEYLKKWKQMYDYNLNYEKLKCAFQESEECNANCNESCKENYCRYILDIFNIHQEFEHVCNNGTTNQRCPDFWREFHQNYSETLEIESKCKDVYDKLGFYKVKMYFGDQDIEEYIYQYESHHIFSFFEKLIGYSIKYYLSKTIHYSKYIALPIILILLFYFFMKKLSFFGSKISPRVDNMRKMWINVQGVTNPATLLNPMKPPGGGNKIGLSYMPK</sequence>
<name>A0A1D3JGP3_PLAOA</name>
<keyword evidence="3" id="KW-1185">Reference proteome</keyword>
<evidence type="ECO:0000256" key="1">
    <source>
        <dbReference type="SAM" id="Phobius"/>
    </source>
</evidence>
<dbReference type="AlphaFoldDB" id="A0A1D3JGP3"/>
<dbReference type="Pfam" id="PF05795">
    <property type="entry name" value="Plasmodium_Vir"/>
    <property type="match status" value="1"/>
</dbReference>
<organism evidence="2 3">
    <name type="scientific">Plasmodium ovale</name>
    <name type="common">malaria parasite P. ovale</name>
    <dbReference type="NCBI Taxonomy" id="36330"/>
    <lineage>
        <taxon>Eukaryota</taxon>
        <taxon>Sar</taxon>
        <taxon>Alveolata</taxon>
        <taxon>Apicomplexa</taxon>
        <taxon>Aconoidasida</taxon>
        <taxon>Haemosporida</taxon>
        <taxon>Plasmodiidae</taxon>
        <taxon>Plasmodium</taxon>
        <taxon>Plasmodium (Plasmodium)</taxon>
    </lineage>
</organism>
<protein>
    <submittedName>
        <fullName evidence="2">PIR protein</fullName>
    </submittedName>
</protein>